<keyword evidence="6 15" id="KW-0808">Transferase</keyword>
<keyword evidence="10 15" id="KW-0274">FAD</keyword>
<evidence type="ECO:0000256" key="9">
    <source>
        <dbReference type="ARBA" id="ARBA00022777"/>
    </source>
</evidence>
<accession>A0AAX2SC64</accession>
<dbReference type="Pfam" id="PF06574">
    <property type="entry name" value="FAD_syn"/>
    <property type="match status" value="1"/>
</dbReference>
<comment type="catalytic activity">
    <reaction evidence="13 15">
        <text>riboflavin + ATP = FMN + ADP + H(+)</text>
        <dbReference type="Rhea" id="RHEA:14357"/>
        <dbReference type="ChEBI" id="CHEBI:15378"/>
        <dbReference type="ChEBI" id="CHEBI:30616"/>
        <dbReference type="ChEBI" id="CHEBI:57986"/>
        <dbReference type="ChEBI" id="CHEBI:58210"/>
        <dbReference type="ChEBI" id="CHEBI:456216"/>
        <dbReference type="EC" id="2.7.1.26"/>
    </reaction>
</comment>
<dbReference type="GO" id="GO:0005524">
    <property type="term" value="F:ATP binding"/>
    <property type="evidence" value="ECO:0007669"/>
    <property type="project" value="UniProtKB-UniRule"/>
</dbReference>
<evidence type="ECO:0000256" key="6">
    <source>
        <dbReference type="ARBA" id="ARBA00022679"/>
    </source>
</evidence>
<dbReference type="PANTHER" id="PTHR22749:SF6">
    <property type="entry name" value="RIBOFLAVIN KINASE"/>
    <property type="match status" value="1"/>
</dbReference>
<dbReference type="NCBIfam" id="NF004160">
    <property type="entry name" value="PRK05627.1-3"/>
    <property type="match status" value="1"/>
</dbReference>
<dbReference type="InterPro" id="IPR015864">
    <property type="entry name" value="FAD_synthase"/>
</dbReference>
<comment type="similarity">
    <text evidence="15">Belongs to the ribF family.</text>
</comment>
<feature type="domain" description="Riboflavin kinase" evidence="16">
    <location>
        <begin position="200"/>
        <end position="331"/>
    </location>
</feature>
<comment type="function">
    <text evidence="1">Catalyzes the phosphorylation of riboflavin to FMN followed by the adenylation of FMN to FAD.</text>
</comment>
<comment type="caution">
    <text evidence="17">The sequence shown here is derived from an EMBL/GenBank/DDBJ whole genome shotgun (WGS) entry which is preliminary data.</text>
</comment>
<evidence type="ECO:0000256" key="8">
    <source>
        <dbReference type="ARBA" id="ARBA00022741"/>
    </source>
</evidence>
<dbReference type="Gene3D" id="3.40.50.620">
    <property type="entry name" value="HUPs"/>
    <property type="match status" value="1"/>
</dbReference>
<dbReference type="InterPro" id="IPR023468">
    <property type="entry name" value="Riboflavin_kinase"/>
</dbReference>
<evidence type="ECO:0000256" key="5">
    <source>
        <dbReference type="ARBA" id="ARBA00022643"/>
    </source>
</evidence>
<evidence type="ECO:0000313" key="17">
    <source>
        <dbReference type="EMBL" id="TFI00039.1"/>
    </source>
</evidence>
<dbReference type="EC" id="2.7.7.2" evidence="15"/>
<comment type="pathway">
    <text evidence="2 15">Cofactor biosynthesis; FAD biosynthesis; FAD from FMN: step 1/1.</text>
</comment>
<evidence type="ECO:0000256" key="7">
    <source>
        <dbReference type="ARBA" id="ARBA00022695"/>
    </source>
</evidence>
<evidence type="ECO:0000256" key="15">
    <source>
        <dbReference type="PIRNR" id="PIRNR004491"/>
    </source>
</evidence>
<evidence type="ECO:0000256" key="10">
    <source>
        <dbReference type="ARBA" id="ARBA00022827"/>
    </source>
</evidence>
<dbReference type="PANTHER" id="PTHR22749">
    <property type="entry name" value="RIBOFLAVIN KINASE/FMN ADENYLYLTRANSFERASE"/>
    <property type="match status" value="1"/>
</dbReference>
<keyword evidence="12" id="KW-0511">Multifunctional enzyme</keyword>
<keyword evidence="9 15" id="KW-0418">Kinase</keyword>
<dbReference type="EMBL" id="SPNK01000011">
    <property type="protein sequence ID" value="TFI00039.1"/>
    <property type="molecule type" value="Genomic_DNA"/>
</dbReference>
<dbReference type="GO" id="GO:0009398">
    <property type="term" value="P:FMN biosynthetic process"/>
    <property type="evidence" value="ECO:0007669"/>
    <property type="project" value="UniProtKB-UniRule"/>
</dbReference>
<reference evidence="17 18" key="1">
    <citation type="submission" date="2019-03" db="EMBL/GenBank/DDBJ databases">
        <title>Genome Sequencing and Assembly of Various Microbes Isolated from Alder Root Nodule.</title>
        <authorList>
            <person name="Swanson E."/>
            <person name="Sevigny J.L."/>
            <person name="Pesce C."/>
            <person name="Davis I."/>
            <person name="Kleiner V."/>
            <person name="Tisa L."/>
        </authorList>
    </citation>
    <scope>NUCLEOTIDE SEQUENCE [LARGE SCALE GENOMIC DNA]</scope>
    <source>
        <strain evidence="17 18">4R-31</strain>
    </source>
</reference>
<evidence type="ECO:0000256" key="12">
    <source>
        <dbReference type="ARBA" id="ARBA00023268"/>
    </source>
</evidence>
<evidence type="ECO:0000256" key="2">
    <source>
        <dbReference type="ARBA" id="ARBA00004726"/>
    </source>
</evidence>
<keyword evidence="5 15" id="KW-0288">FMN</keyword>
<dbReference type="CDD" id="cd02064">
    <property type="entry name" value="FAD_synthetase_N"/>
    <property type="match status" value="1"/>
</dbReference>
<evidence type="ECO:0000256" key="14">
    <source>
        <dbReference type="ARBA" id="ARBA00049494"/>
    </source>
</evidence>
<evidence type="ECO:0000256" key="4">
    <source>
        <dbReference type="ARBA" id="ARBA00022630"/>
    </source>
</evidence>
<evidence type="ECO:0000256" key="3">
    <source>
        <dbReference type="ARBA" id="ARBA00005201"/>
    </source>
</evidence>
<dbReference type="InterPro" id="IPR014729">
    <property type="entry name" value="Rossmann-like_a/b/a_fold"/>
</dbReference>
<dbReference type="AlphaFoldDB" id="A0AAX2SC64"/>
<dbReference type="FunFam" id="3.40.50.620:FF:000021">
    <property type="entry name" value="Riboflavin biosynthesis protein"/>
    <property type="match status" value="1"/>
</dbReference>
<dbReference type="Pfam" id="PF01687">
    <property type="entry name" value="Flavokinase"/>
    <property type="match status" value="1"/>
</dbReference>
<dbReference type="GO" id="GO:0006747">
    <property type="term" value="P:FAD biosynthetic process"/>
    <property type="evidence" value="ECO:0007669"/>
    <property type="project" value="UniProtKB-UniRule"/>
</dbReference>
<evidence type="ECO:0000256" key="11">
    <source>
        <dbReference type="ARBA" id="ARBA00022840"/>
    </source>
</evidence>
<protein>
    <recommendedName>
        <fullName evidence="15">Riboflavin biosynthesis protein</fullName>
    </recommendedName>
    <domain>
        <recommendedName>
            <fullName evidence="15">Riboflavin kinase</fullName>
            <ecNumber evidence="15">2.7.1.26</ecNumber>
        </recommendedName>
        <alternativeName>
            <fullName evidence="15">Flavokinase</fullName>
        </alternativeName>
    </domain>
    <domain>
        <recommendedName>
            <fullName evidence="15">FMN adenylyltransferase</fullName>
            <ecNumber evidence="15">2.7.7.2</ecNumber>
        </recommendedName>
        <alternativeName>
            <fullName evidence="15">FAD pyrophosphorylase</fullName>
        </alternativeName>
        <alternativeName>
            <fullName evidence="15">FAD synthase</fullName>
        </alternativeName>
    </domain>
</protein>
<dbReference type="FunFam" id="2.40.30.30:FF:000003">
    <property type="entry name" value="Riboflavin biosynthesis protein"/>
    <property type="match status" value="1"/>
</dbReference>
<comment type="catalytic activity">
    <reaction evidence="14 15">
        <text>FMN + ATP + H(+) = FAD + diphosphate</text>
        <dbReference type="Rhea" id="RHEA:17237"/>
        <dbReference type="ChEBI" id="CHEBI:15378"/>
        <dbReference type="ChEBI" id="CHEBI:30616"/>
        <dbReference type="ChEBI" id="CHEBI:33019"/>
        <dbReference type="ChEBI" id="CHEBI:57692"/>
        <dbReference type="ChEBI" id="CHEBI:58210"/>
        <dbReference type="EC" id="2.7.7.2"/>
    </reaction>
</comment>
<dbReference type="InterPro" id="IPR023465">
    <property type="entry name" value="Riboflavin_kinase_dom_sf"/>
</dbReference>
<evidence type="ECO:0000259" key="16">
    <source>
        <dbReference type="SMART" id="SM00904"/>
    </source>
</evidence>
<gene>
    <name evidence="17" type="ORF">E4P33_09525</name>
</gene>
<evidence type="ECO:0000313" key="18">
    <source>
        <dbReference type="Proteomes" id="UP000298017"/>
    </source>
</evidence>
<keyword evidence="18" id="KW-1185">Reference proteome</keyword>
<dbReference type="Proteomes" id="UP000298017">
    <property type="component" value="Unassembled WGS sequence"/>
</dbReference>
<keyword evidence="11 15" id="KW-0067">ATP-binding</keyword>
<dbReference type="SUPFAM" id="SSF52374">
    <property type="entry name" value="Nucleotidylyl transferase"/>
    <property type="match status" value="1"/>
</dbReference>
<name>A0AAX2SC64_KOCRH</name>
<dbReference type="GO" id="GO:0003919">
    <property type="term" value="F:FMN adenylyltransferase activity"/>
    <property type="evidence" value="ECO:0007669"/>
    <property type="project" value="UniProtKB-UniRule"/>
</dbReference>
<keyword evidence="8 15" id="KW-0547">Nucleotide-binding</keyword>
<sequence>MIRWRSLDEVTPGFGPSVVSIGNFDGVHRGHQEVFTRLLDAARRREAHSVVVTFDPHPALVHRPESHPGLIMGLEDKLDALEQTGVDAVLVLPYSLEFSELGPEEFLVDYLVNPLRMVSLVIGSDVRLGRDNSGDLTAIRELGHQHGFDVVVVEDVPGTPVAADADDTDGSAPRREDRRCSSTWVRSCLEAGDITGAAQLLGRPHRMRGEVVHGAARGRQLGFPTANLAPEATGFIPADGVYAGWLVDQEGARWPTAISVGSNPTFEGVTRQVEAHVIDRPEEAVEDFDLYGQTVVVEFVERLRGMVAYRGVDALVLQMRDDVRRTRDILRGHRPGSEPSDD</sequence>
<dbReference type="InterPro" id="IPR002606">
    <property type="entry name" value="Riboflavin_kinase_bac"/>
</dbReference>
<dbReference type="GO" id="GO:0008531">
    <property type="term" value="F:riboflavin kinase activity"/>
    <property type="evidence" value="ECO:0007669"/>
    <property type="project" value="UniProtKB-UniRule"/>
</dbReference>
<dbReference type="SUPFAM" id="SSF82114">
    <property type="entry name" value="Riboflavin kinase-like"/>
    <property type="match status" value="1"/>
</dbReference>
<comment type="pathway">
    <text evidence="3 15">Cofactor biosynthesis; FMN biosynthesis; FMN from riboflavin (ATP route): step 1/1.</text>
</comment>
<dbReference type="SMART" id="SM00904">
    <property type="entry name" value="Flavokinase"/>
    <property type="match status" value="1"/>
</dbReference>
<evidence type="ECO:0000256" key="13">
    <source>
        <dbReference type="ARBA" id="ARBA00047880"/>
    </source>
</evidence>
<dbReference type="InterPro" id="IPR015865">
    <property type="entry name" value="Riboflavin_kinase_bac/euk"/>
</dbReference>
<dbReference type="Gene3D" id="2.40.30.30">
    <property type="entry name" value="Riboflavin kinase-like"/>
    <property type="match status" value="1"/>
</dbReference>
<evidence type="ECO:0000256" key="1">
    <source>
        <dbReference type="ARBA" id="ARBA00002121"/>
    </source>
</evidence>
<proteinExistence type="inferred from homology"/>
<dbReference type="EC" id="2.7.1.26" evidence="15"/>
<dbReference type="RefSeq" id="WP_047978671.1">
    <property type="nucleotide sequence ID" value="NZ_JAKRED010000009.1"/>
</dbReference>
<dbReference type="GO" id="GO:0009231">
    <property type="term" value="P:riboflavin biosynthetic process"/>
    <property type="evidence" value="ECO:0007669"/>
    <property type="project" value="InterPro"/>
</dbReference>
<keyword evidence="7 15" id="KW-0548">Nucleotidyltransferase</keyword>
<dbReference type="PIRSF" id="PIRSF004491">
    <property type="entry name" value="FAD_Synth"/>
    <property type="match status" value="1"/>
</dbReference>
<keyword evidence="4 15" id="KW-0285">Flavoprotein</keyword>
<organism evidence="17 18">
    <name type="scientific">Kocuria rhizophila</name>
    <dbReference type="NCBI Taxonomy" id="72000"/>
    <lineage>
        <taxon>Bacteria</taxon>
        <taxon>Bacillati</taxon>
        <taxon>Actinomycetota</taxon>
        <taxon>Actinomycetes</taxon>
        <taxon>Micrococcales</taxon>
        <taxon>Micrococcaceae</taxon>
        <taxon>Kocuria</taxon>
    </lineage>
</organism>